<evidence type="ECO:0000313" key="5">
    <source>
        <dbReference type="EMBL" id="MFC6386996.1"/>
    </source>
</evidence>
<keyword evidence="3" id="KW-0804">Transcription</keyword>
<evidence type="ECO:0000256" key="1">
    <source>
        <dbReference type="ARBA" id="ARBA00023015"/>
    </source>
</evidence>
<dbReference type="Gene3D" id="1.10.10.10">
    <property type="entry name" value="Winged helix-like DNA-binding domain superfamily/Winged helix DNA-binding domain"/>
    <property type="match status" value="1"/>
</dbReference>
<reference evidence="6" key="1">
    <citation type="journal article" date="2019" name="Int. J. Syst. Evol. Microbiol.">
        <title>The Global Catalogue of Microorganisms (GCM) 10K type strain sequencing project: providing services to taxonomists for standard genome sequencing and annotation.</title>
        <authorList>
            <consortium name="The Broad Institute Genomics Platform"/>
            <consortium name="The Broad Institute Genome Sequencing Center for Infectious Disease"/>
            <person name="Wu L."/>
            <person name="Ma J."/>
        </authorList>
    </citation>
    <scope>NUCLEOTIDE SEQUENCE [LARGE SCALE GENOMIC DNA]</scope>
    <source>
        <strain evidence="6">CCUG 42001</strain>
    </source>
</reference>
<accession>A0ABW1WH63</accession>
<dbReference type="RefSeq" id="WP_253076571.1">
    <property type="nucleotide sequence ID" value="NZ_JAMXWN010000009.1"/>
</dbReference>
<protein>
    <submittedName>
        <fullName evidence="5">Winged helix-turn-helix transcriptional regulator</fullName>
    </submittedName>
</protein>
<dbReference type="PANTHER" id="PTHR33204:SF38">
    <property type="entry name" value="HTH-TYPE TRANSCRIPTIONAL ACTIVATOR HXLR"/>
    <property type="match status" value="1"/>
</dbReference>
<feature type="domain" description="HTH hxlR-type" evidence="4">
    <location>
        <begin position="20"/>
        <end position="119"/>
    </location>
</feature>
<evidence type="ECO:0000259" key="4">
    <source>
        <dbReference type="PROSITE" id="PS51118"/>
    </source>
</evidence>
<comment type="caution">
    <text evidence="5">The sequence shown here is derived from an EMBL/GenBank/DDBJ whole genome shotgun (WGS) entry which is preliminary data.</text>
</comment>
<gene>
    <name evidence="5" type="ORF">ACFP7A_10310</name>
</gene>
<dbReference type="PROSITE" id="PS51118">
    <property type="entry name" value="HTH_HXLR"/>
    <property type="match status" value="1"/>
</dbReference>
<dbReference type="InterPro" id="IPR036388">
    <property type="entry name" value="WH-like_DNA-bd_sf"/>
</dbReference>
<evidence type="ECO:0000313" key="6">
    <source>
        <dbReference type="Proteomes" id="UP001596267"/>
    </source>
</evidence>
<keyword evidence="2" id="KW-0238">DNA-binding</keyword>
<dbReference type="InterPro" id="IPR036390">
    <property type="entry name" value="WH_DNA-bd_sf"/>
</dbReference>
<dbReference type="Proteomes" id="UP001596267">
    <property type="component" value="Unassembled WGS sequence"/>
</dbReference>
<evidence type="ECO:0000256" key="3">
    <source>
        <dbReference type="ARBA" id="ARBA00023163"/>
    </source>
</evidence>
<dbReference type="EMBL" id="JBHSTQ010000009">
    <property type="protein sequence ID" value="MFC6386996.1"/>
    <property type="molecule type" value="Genomic_DNA"/>
</dbReference>
<organism evidence="5 6">
    <name type="scientific">Sporolactobacillus kofuensis</name>
    <dbReference type="NCBI Taxonomy" id="269672"/>
    <lineage>
        <taxon>Bacteria</taxon>
        <taxon>Bacillati</taxon>
        <taxon>Bacillota</taxon>
        <taxon>Bacilli</taxon>
        <taxon>Bacillales</taxon>
        <taxon>Sporolactobacillaceae</taxon>
        <taxon>Sporolactobacillus</taxon>
    </lineage>
</organism>
<keyword evidence="6" id="KW-1185">Reference proteome</keyword>
<dbReference type="Pfam" id="PF01638">
    <property type="entry name" value="HxlR"/>
    <property type="match status" value="1"/>
</dbReference>
<evidence type="ECO:0000256" key="2">
    <source>
        <dbReference type="ARBA" id="ARBA00023125"/>
    </source>
</evidence>
<dbReference type="PANTHER" id="PTHR33204">
    <property type="entry name" value="TRANSCRIPTIONAL REGULATOR, MARR FAMILY"/>
    <property type="match status" value="1"/>
</dbReference>
<name>A0ABW1WH63_9BACL</name>
<dbReference type="InterPro" id="IPR002577">
    <property type="entry name" value="HTH_HxlR"/>
</dbReference>
<proteinExistence type="predicted"/>
<sequence length="132" mass="15356">MTDYLRKEVKNKLINGDYSCAKEFTLSMFSGKWKIVILYHLGIDGIYRFGELKRLLPQASNKMLTKQLREMEADGIISRTIYPEIPVRVDYSITDLGQSLIPIIVAMYEWGEERLKSMKQDVKFSINEEAIK</sequence>
<dbReference type="SUPFAM" id="SSF46785">
    <property type="entry name" value="Winged helix' DNA-binding domain"/>
    <property type="match status" value="1"/>
</dbReference>
<keyword evidence="1" id="KW-0805">Transcription regulation</keyword>